<proteinExistence type="predicted"/>
<feature type="compositionally biased region" description="Acidic residues" evidence="2">
    <location>
        <begin position="242"/>
        <end position="261"/>
    </location>
</feature>
<dbReference type="RefSeq" id="XP_016249589.1">
    <property type="nucleotide sequence ID" value="XM_016392070.1"/>
</dbReference>
<accession>A0A0D2CDY5</accession>
<feature type="compositionally biased region" description="Acidic residues" evidence="2">
    <location>
        <begin position="205"/>
        <end position="223"/>
    </location>
</feature>
<gene>
    <name evidence="3" type="ORF">PV07_05191</name>
</gene>
<feature type="compositionally biased region" description="Acidic residues" evidence="2">
    <location>
        <begin position="183"/>
        <end position="194"/>
    </location>
</feature>
<dbReference type="VEuPathDB" id="FungiDB:PV07_05191"/>
<feature type="compositionally biased region" description="Polar residues" evidence="2">
    <location>
        <begin position="281"/>
        <end position="298"/>
    </location>
</feature>
<evidence type="ECO:0000256" key="1">
    <source>
        <dbReference type="SAM" id="Coils"/>
    </source>
</evidence>
<dbReference type="EMBL" id="KN847042">
    <property type="protein sequence ID" value="KIW29373.1"/>
    <property type="molecule type" value="Genomic_DNA"/>
</dbReference>
<name>A0A0D2CDY5_9EURO</name>
<dbReference type="Proteomes" id="UP000054466">
    <property type="component" value="Unassembled WGS sequence"/>
</dbReference>
<keyword evidence="4" id="KW-1185">Reference proteome</keyword>
<evidence type="ECO:0000256" key="2">
    <source>
        <dbReference type="SAM" id="MobiDB-lite"/>
    </source>
</evidence>
<feature type="region of interest" description="Disordered" evidence="2">
    <location>
        <begin position="138"/>
        <end position="355"/>
    </location>
</feature>
<evidence type="ECO:0000313" key="4">
    <source>
        <dbReference type="Proteomes" id="UP000054466"/>
    </source>
</evidence>
<protein>
    <submittedName>
        <fullName evidence="3">Uncharacterized protein</fullName>
    </submittedName>
</protein>
<keyword evidence="1" id="KW-0175">Coiled coil</keyword>
<dbReference type="HOGENOM" id="CLU_069403_0_0_1"/>
<dbReference type="GeneID" id="27344385"/>
<feature type="compositionally biased region" description="Low complexity" evidence="2">
    <location>
        <begin position="299"/>
        <end position="321"/>
    </location>
</feature>
<organism evidence="3 4">
    <name type="scientific">Cladophialophora immunda</name>
    <dbReference type="NCBI Taxonomy" id="569365"/>
    <lineage>
        <taxon>Eukaryota</taxon>
        <taxon>Fungi</taxon>
        <taxon>Dikarya</taxon>
        <taxon>Ascomycota</taxon>
        <taxon>Pezizomycotina</taxon>
        <taxon>Eurotiomycetes</taxon>
        <taxon>Chaetothyriomycetidae</taxon>
        <taxon>Chaetothyriales</taxon>
        <taxon>Herpotrichiellaceae</taxon>
        <taxon>Cladophialophora</taxon>
    </lineage>
</organism>
<feature type="compositionally biased region" description="Polar residues" evidence="2">
    <location>
        <begin position="151"/>
        <end position="166"/>
    </location>
</feature>
<evidence type="ECO:0000313" key="3">
    <source>
        <dbReference type="EMBL" id="KIW29373.1"/>
    </source>
</evidence>
<sequence length="355" mass="38883">MDPALPRFMTRMILSTTPQQAFEQVDELILQASGLREQAKELQEQIDFLNDRADCLTATAEGLQEIAEQDRDAIQTMFERSLCVYKHMYAVYVSAPRKEARFNDIRTRSEDGMVTMEEMEAFLEDVYQHFLIASERVQRSAAPEPESPPSTLDTQSSVGQAQNQSEPELATNRGQKRKLSAFQEEDESVADADSEGSNNVVDNMVSDDEASSSDEDDEDESDNNAETNGKTRAGATIHVEESSDEGTESASDDDSDDENADSEATGSSVEETESVASTGSHTAVNETEPTTKNYSGRCSTNSIQSLSSSTSSSLTLPHSASADMKTGRSFQGEHHQKNMTMDGGKNKVAKKVLPR</sequence>
<feature type="compositionally biased region" description="Low complexity" evidence="2">
    <location>
        <begin position="262"/>
        <end position="280"/>
    </location>
</feature>
<reference evidence="3 4" key="1">
    <citation type="submission" date="2015-01" db="EMBL/GenBank/DDBJ databases">
        <title>The Genome Sequence of Cladophialophora immunda CBS83496.</title>
        <authorList>
            <consortium name="The Broad Institute Genomics Platform"/>
            <person name="Cuomo C."/>
            <person name="de Hoog S."/>
            <person name="Gorbushina A."/>
            <person name="Stielow B."/>
            <person name="Teixiera M."/>
            <person name="Abouelleil A."/>
            <person name="Chapman S.B."/>
            <person name="Priest M."/>
            <person name="Young S.K."/>
            <person name="Wortman J."/>
            <person name="Nusbaum C."/>
            <person name="Birren B."/>
        </authorList>
    </citation>
    <scope>NUCLEOTIDE SEQUENCE [LARGE SCALE GENOMIC DNA]</scope>
    <source>
        <strain evidence="3 4">CBS 83496</strain>
    </source>
</reference>
<dbReference type="AlphaFoldDB" id="A0A0D2CDY5"/>
<dbReference type="OrthoDB" id="4158459at2759"/>
<feature type="coiled-coil region" evidence="1">
    <location>
        <begin position="25"/>
        <end position="59"/>
    </location>
</feature>